<feature type="domain" description="YqbQ/XkdQ" evidence="1">
    <location>
        <begin position="24"/>
        <end position="320"/>
    </location>
</feature>
<reference evidence="2" key="1">
    <citation type="submission" date="2020-09" db="EMBL/GenBank/DDBJ databases">
        <title>A novel bacterium of genus Paenibacillus, isolated from South China Sea.</title>
        <authorList>
            <person name="Huang H."/>
            <person name="Mo K."/>
            <person name="Hu Y."/>
        </authorList>
    </citation>
    <scope>NUCLEOTIDE SEQUENCE</scope>
    <source>
        <strain evidence="2">IB182496</strain>
    </source>
</reference>
<dbReference type="RefSeq" id="WP_190918381.1">
    <property type="nucleotide sequence ID" value="NZ_JACXIZ010000021.1"/>
</dbReference>
<proteinExistence type="predicted"/>
<dbReference type="EMBL" id="JACXIZ010000021">
    <property type="protein sequence ID" value="MBD2846187.1"/>
    <property type="molecule type" value="Genomic_DNA"/>
</dbReference>
<organism evidence="2 3">
    <name type="scientific">Paenibacillus sabuli</name>
    <dbReference type="NCBI Taxonomy" id="2772509"/>
    <lineage>
        <taxon>Bacteria</taxon>
        <taxon>Bacillati</taxon>
        <taxon>Bacillota</taxon>
        <taxon>Bacilli</taxon>
        <taxon>Bacillales</taxon>
        <taxon>Paenibacillaceae</taxon>
        <taxon>Paenibacillus</taxon>
    </lineage>
</organism>
<evidence type="ECO:0000313" key="2">
    <source>
        <dbReference type="EMBL" id="MBD2846187.1"/>
    </source>
</evidence>
<comment type="caution">
    <text evidence="2">The sequence shown here is derived from an EMBL/GenBank/DDBJ whole genome shotgun (WGS) entry which is preliminary data.</text>
</comment>
<sequence>MVELVIDDRSGGIWDLSQLVSELSWKTSRIGRPASLEFTLLQQPHTVTNRFRCENGYIVRLRVDERDLFYGYVFSVSGGKSEDMRVLAYDQVRYLMTSDTYVLSDVTATEVVQRIATDFELQLGRLDDTGYRIPTMVEDGQKLLDVICKALDLTLIHSGRNFVFFDDFGELTIRNIEELETDFYLGADSLLYDYDYESSIDSSTYNRIKLYRDNKESGKRELYIVQDSATIARWGLLQLYESVDENRNEAQIKELLDTYITLRNRESRTIKLRAIGDTRLRAGCYVPVILERYDLNQPFLVEECTHSFEPGKHTMNLELKVI</sequence>
<protein>
    <recommendedName>
        <fullName evidence="1">YqbQ/XkdQ domain-containing protein</fullName>
    </recommendedName>
</protein>
<dbReference type="Proteomes" id="UP000621560">
    <property type="component" value="Unassembled WGS sequence"/>
</dbReference>
<accession>A0A927BTU3</accession>
<name>A0A927BTU3_9BACL</name>
<dbReference type="InterPro" id="IPR056937">
    <property type="entry name" value="YqbQ/XkdQ"/>
</dbReference>
<gene>
    <name evidence="2" type="ORF">IDH44_13355</name>
</gene>
<dbReference type="AlphaFoldDB" id="A0A927BTU3"/>
<dbReference type="Pfam" id="PF24032">
    <property type="entry name" value="YQBQ"/>
    <property type="match status" value="1"/>
</dbReference>
<keyword evidence="3" id="KW-1185">Reference proteome</keyword>
<evidence type="ECO:0000259" key="1">
    <source>
        <dbReference type="Pfam" id="PF24032"/>
    </source>
</evidence>
<evidence type="ECO:0000313" key="3">
    <source>
        <dbReference type="Proteomes" id="UP000621560"/>
    </source>
</evidence>
<dbReference type="SUPFAM" id="SSF69279">
    <property type="entry name" value="Phage tail proteins"/>
    <property type="match status" value="1"/>
</dbReference>